<dbReference type="AlphaFoldDB" id="A0A7D3XJG5"/>
<dbReference type="Pfam" id="PF13440">
    <property type="entry name" value="Polysacc_synt_3"/>
    <property type="match status" value="1"/>
</dbReference>
<accession>A0A7D3XJG5</accession>
<keyword evidence="2" id="KW-1185">Reference proteome</keyword>
<dbReference type="Proteomes" id="UP000504693">
    <property type="component" value="Chromosome"/>
</dbReference>
<sequence>MLQSQSDVFIAGRGFEAHQLGLYSEALFLTLIVTGRFLPPINDVAFPAYAELHKAGHSLAPYFVRTPRTVLLVTAPIYRAGAYCPQCDPVCLRRKVDRDGPVGCRGCPGHAAYGRADRLQPCNQCYGRPADLTRHQRLWRPTLRGRLPGGGGLWARRPGARLVVRRPPHCSQ</sequence>
<evidence type="ECO:0000313" key="2">
    <source>
        <dbReference type="Proteomes" id="UP000504693"/>
    </source>
</evidence>
<dbReference type="EMBL" id="CP053921">
    <property type="protein sequence ID" value="QKG72638.1"/>
    <property type="molecule type" value="Genomic_DNA"/>
</dbReference>
<protein>
    <submittedName>
        <fullName evidence="1">Oligosaccharide flippase family protein</fullName>
    </submittedName>
</protein>
<organism evidence="1 2">
    <name type="scientific">Erythrobacter mangrovi</name>
    <dbReference type="NCBI Taxonomy" id="2739433"/>
    <lineage>
        <taxon>Bacteria</taxon>
        <taxon>Pseudomonadati</taxon>
        <taxon>Pseudomonadota</taxon>
        <taxon>Alphaproteobacteria</taxon>
        <taxon>Sphingomonadales</taxon>
        <taxon>Erythrobacteraceae</taxon>
        <taxon>Erythrobacter/Porphyrobacter group</taxon>
        <taxon>Erythrobacter</taxon>
    </lineage>
</organism>
<evidence type="ECO:0000313" key="1">
    <source>
        <dbReference type="EMBL" id="QKG72638.1"/>
    </source>
</evidence>
<name>A0A7D3XJG5_9SPHN</name>
<reference evidence="1 2" key="1">
    <citation type="submission" date="2020-05" db="EMBL/GenBank/DDBJ databases">
        <title>Erythrobacter mangrovi sp. nov., isolated from rhizosphere soil of mangrove plant (Kandelia candel).</title>
        <authorList>
            <person name="Ye Y.H."/>
        </authorList>
    </citation>
    <scope>NUCLEOTIDE SEQUENCE [LARGE SCALE GENOMIC DNA]</scope>
    <source>
        <strain evidence="1 2">EB310</strain>
    </source>
</reference>
<gene>
    <name evidence="1" type="ORF">HQR01_02845</name>
</gene>
<dbReference type="KEGG" id="emv:HQR01_02845"/>
<proteinExistence type="predicted"/>